<dbReference type="PROSITE" id="PS00107">
    <property type="entry name" value="PROTEIN_KINASE_ATP"/>
    <property type="match status" value="1"/>
</dbReference>
<dbReference type="PANTHER" id="PTHR24355:SF17">
    <property type="entry name" value="BETA-ADRENERGIC RECEPTOR KINASE 2"/>
    <property type="match status" value="1"/>
</dbReference>
<dbReference type="CDD" id="cd01240">
    <property type="entry name" value="PH_GRK2_subgroup"/>
    <property type="match status" value="1"/>
</dbReference>
<dbReference type="PROSITE" id="PS50132">
    <property type="entry name" value="RGS"/>
    <property type="match status" value="1"/>
</dbReference>
<keyword evidence="6" id="KW-0418">Kinase</keyword>
<dbReference type="InterPro" id="IPR008271">
    <property type="entry name" value="Ser/Thr_kinase_AS"/>
</dbReference>
<dbReference type="SMART" id="SM00315">
    <property type="entry name" value="RGS"/>
    <property type="match status" value="1"/>
</dbReference>
<dbReference type="Gene3D" id="2.30.29.30">
    <property type="entry name" value="Pleckstrin-homology domain (PH domain)/Phosphotyrosine-binding domain (PTB)"/>
    <property type="match status" value="1"/>
</dbReference>
<feature type="domain" description="PH" evidence="11">
    <location>
        <begin position="485"/>
        <end position="579"/>
    </location>
</feature>
<evidence type="ECO:0000256" key="5">
    <source>
        <dbReference type="ARBA" id="ARBA00022741"/>
    </source>
</evidence>
<dbReference type="InterPro" id="IPR011009">
    <property type="entry name" value="Kinase-like_dom_sf"/>
</dbReference>
<dbReference type="Ensembl" id="ENSCCNT00000019499.1">
    <property type="protein sequence ID" value="ENSCCNP00000014896.1"/>
    <property type="gene ID" value="ENSCCNG00000002809.1"/>
</dbReference>
<dbReference type="InterPro" id="IPR044926">
    <property type="entry name" value="RGS_subdomain_2"/>
</dbReference>
<dbReference type="Pfam" id="PF00169">
    <property type="entry name" value="PH"/>
    <property type="match status" value="1"/>
</dbReference>
<dbReference type="InterPro" id="IPR036305">
    <property type="entry name" value="RGS_sf"/>
</dbReference>
<comment type="catalytic activity">
    <reaction evidence="9">
        <text>[beta-adrenergic receptor] + ATP = [beta-adrenergic receptor]-phosphate + ADP + H(+)</text>
        <dbReference type="Rhea" id="RHEA:19429"/>
        <dbReference type="Rhea" id="RHEA-COMP:11222"/>
        <dbReference type="Rhea" id="RHEA-COMP:11223"/>
        <dbReference type="ChEBI" id="CHEBI:15378"/>
        <dbReference type="ChEBI" id="CHEBI:30616"/>
        <dbReference type="ChEBI" id="CHEBI:43176"/>
        <dbReference type="ChEBI" id="CHEBI:68546"/>
        <dbReference type="ChEBI" id="CHEBI:456216"/>
        <dbReference type="EC" id="2.7.11.15"/>
    </reaction>
    <physiologicalReaction direction="left-to-right" evidence="9">
        <dbReference type="Rhea" id="RHEA:19430"/>
    </physiologicalReaction>
</comment>
<dbReference type="InterPro" id="IPR017441">
    <property type="entry name" value="Protein_kinase_ATP_BS"/>
</dbReference>
<dbReference type="FunFam" id="2.30.29.30:FF:000084">
    <property type="entry name" value="G protein-coupled receptor kinase"/>
    <property type="match status" value="1"/>
</dbReference>
<reference evidence="14" key="1">
    <citation type="submission" date="2023-09" db="UniProtKB">
        <authorList>
            <consortium name="Ensembl"/>
        </authorList>
    </citation>
    <scope>IDENTIFICATION</scope>
</reference>
<dbReference type="PROSITE" id="PS50003">
    <property type="entry name" value="PH_DOMAIN"/>
    <property type="match status" value="1"/>
</dbReference>
<dbReference type="AlphaFoldDB" id="A0A8C0WRG6"/>
<keyword evidence="3" id="KW-0723">Serine/threonine-protein kinase</keyword>
<evidence type="ECO:0000256" key="10">
    <source>
        <dbReference type="PROSITE-ProRule" id="PRU10141"/>
    </source>
</evidence>
<dbReference type="InterPro" id="IPR000719">
    <property type="entry name" value="Prot_kinase_dom"/>
</dbReference>
<dbReference type="InterPro" id="IPR011993">
    <property type="entry name" value="PH-like_dom_sf"/>
</dbReference>
<evidence type="ECO:0000256" key="7">
    <source>
        <dbReference type="ARBA" id="ARBA00022840"/>
    </source>
</evidence>
<evidence type="ECO:0000256" key="9">
    <source>
        <dbReference type="ARBA" id="ARBA00036224"/>
    </source>
</evidence>
<comment type="similarity">
    <text evidence="1">Belongs to the protein kinase superfamily. AGC Ser/Thr protein kinase family. GPRK subfamily.</text>
</comment>
<dbReference type="Pfam" id="PF00615">
    <property type="entry name" value="RGS"/>
    <property type="match status" value="1"/>
</dbReference>
<dbReference type="PROSITE" id="PS50011">
    <property type="entry name" value="PROTEIN_KINASE_DOM"/>
    <property type="match status" value="1"/>
</dbReference>
<dbReference type="GO" id="GO:0047696">
    <property type="term" value="F:beta-adrenergic receptor kinase activity"/>
    <property type="evidence" value="ECO:0007669"/>
    <property type="project" value="UniProtKB-EC"/>
</dbReference>
<evidence type="ECO:0000256" key="2">
    <source>
        <dbReference type="ARBA" id="ARBA00012427"/>
    </source>
</evidence>
<dbReference type="Gene3D" id="1.10.167.10">
    <property type="entry name" value="Regulator of G-protein Signalling 4, domain 2"/>
    <property type="match status" value="1"/>
</dbReference>
<feature type="domain" description="Protein kinase" evidence="12">
    <location>
        <begin position="162"/>
        <end position="433"/>
    </location>
</feature>
<evidence type="ECO:0000256" key="3">
    <source>
        <dbReference type="ARBA" id="ARBA00022527"/>
    </source>
</evidence>
<dbReference type="GO" id="GO:0001664">
    <property type="term" value="F:G protein-coupled receptor binding"/>
    <property type="evidence" value="ECO:0007669"/>
    <property type="project" value="TreeGrafter"/>
</dbReference>
<dbReference type="SUPFAM" id="SSF56112">
    <property type="entry name" value="Protein kinase-like (PK-like)"/>
    <property type="match status" value="1"/>
</dbReference>
<feature type="binding site" evidence="10">
    <location>
        <position position="191"/>
    </location>
    <ligand>
        <name>ATP</name>
        <dbReference type="ChEBI" id="CHEBI:30616"/>
    </ligand>
</feature>
<evidence type="ECO:0000256" key="4">
    <source>
        <dbReference type="ARBA" id="ARBA00022679"/>
    </source>
</evidence>
<feature type="domain" description="RGS" evidence="13">
    <location>
        <begin position="54"/>
        <end position="147"/>
    </location>
</feature>
<dbReference type="Pfam" id="PF00069">
    <property type="entry name" value="Pkinase"/>
    <property type="match status" value="1"/>
</dbReference>
<dbReference type="GO" id="GO:0007186">
    <property type="term" value="P:G protein-coupled receptor signaling pathway"/>
    <property type="evidence" value="ECO:0007669"/>
    <property type="project" value="TreeGrafter"/>
</dbReference>
<evidence type="ECO:0000259" key="12">
    <source>
        <dbReference type="PROSITE" id="PS50011"/>
    </source>
</evidence>
<dbReference type="GO" id="GO:0005524">
    <property type="term" value="F:ATP binding"/>
    <property type="evidence" value="ECO:0007669"/>
    <property type="project" value="UniProtKB-UniRule"/>
</dbReference>
<keyword evidence="7 10" id="KW-0067">ATP-binding</keyword>
<keyword evidence="4" id="KW-0808">Transferase</keyword>
<dbReference type="PROSITE" id="PS00108">
    <property type="entry name" value="PROTEIN_KINASE_ST"/>
    <property type="match status" value="1"/>
</dbReference>
<dbReference type="Gene3D" id="3.30.200.20">
    <property type="entry name" value="Phosphorylase Kinase, domain 1"/>
    <property type="match status" value="1"/>
</dbReference>
<dbReference type="FunFam" id="3.30.200.20:FF:000068">
    <property type="entry name" value="G protein-coupled receptor kinase"/>
    <property type="match status" value="1"/>
</dbReference>
<dbReference type="GO" id="GO:0098793">
    <property type="term" value="C:presynapse"/>
    <property type="evidence" value="ECO:0007669"/>
    <property type="project" value="UniProtKB-SubCell"/>
</dbReference>
<evidence type="ECO:0000313" key="14">
    <source>
        <dbReference type="Ensembl" id="ENSCCNP00000014896.1"/>
    </source>
</evidence>
<comment type="subcellular location">
    <subcellularLocation>
        <location evidence="8">Presynapse</location>
    </subcellularLocation>
</comment>
<dbReference type="PANTHER" id="PTHR24355">
    <property type="entry name" value="G PROTEIN-COUPLED RECEPTOR KINASE/RIBOSOMAL PROTEIN S6 KINASE"/>
    <property type="match status" value="1"/>
</dbReference>
<dbReference type="InterPro" id="IPR016137">
    <property type="entry name" value="RGS"/>
</dbReference>
<sequence>MADLEAVLADVSYLMAMEKSKAAPAARASKRIVLPEPSIRSVMQKYLEERNEVTFDKIFNQKIGFLLFKDFCLNEINDAVPQVKFYEEIKEYEKLDNEEDRLCRSRQIYDAYIMRELLSCSHPFSKKAVEHVQSHLAKKQVTSTLFQWKNVELNIHLTMNDFSVHRIIGRGGFGEVYGCRKADTGKMYAMKCLDKKRVKLKQGETLALNERIMLALVSTGDCPFIVCMTYAFHTPNKLCFILDLMNGGDLHYHLSQHGVFSESEMRFYAAEVILGLEHMHQRCVVYRDLKPANILLDEHGHVRISDLGLACDFSKKKPYASVGTHGYMAPEVLQKGTAYDSSADWFSLGCMLFKLLRGHSPFRQHRTKDKHEIDRATLTTHVELPDAFSPELKLLLDGLLQREYAPPLIPPRGEVNAEDTKGVKLLDCDQELYRNFPLVISERWQQEVVDTVYEAVNADTDKVEARRRAKGKQLCHEEDYALGKDCILHGSMLKLGNPFLSQWQRRYFYLFPNRLEWRGDGESRQSLLTMDQILAVEETQIKEKTCILVRVKGGKQFVLQCESDPEFVQWKKELTEAFTEAQLLLRRAPKFLNKARPGLVELSKPPLCHRNSTGL</sequence>
<dbReference type="SMART" id="SM00220">
    <property type="entry name" value="S_TKc"/>
    <property type="match status" value="1"/>
</dbReference>
<dbReference type="GO" id="GO:0004703">
    <property type="term" value="F:G protein-coupled receptor kinase activity"/>
    <property type="evidence" value="ECO:0007669"/>
    <property type="project" value="UniProtKB-ARBA"/>
</dbReference>
<dbReference type="SUPFAM" id="SSF50729">
    <property type="entry name" value="PH domain-like"/>
    <property type="match status" value="1"/>
</dbReference>
<protein>
    <recommendedName>
        <fullName evidence="2">[beta-adrenergic-receptor] kinase</fullName>
        <ecNumber evidence="2">2.7.11.15</ecNumber>
    </recommendedName>
</protein>
<evidence type="ECO:0000256" key="1">
    <source>
        <dbReference type="ARBA" id="ARBA00009793"/>
    </source>
</evidence>
<evidence type="ECO:0000256" key="6">
    <source>
        <dbReference type="ARBA" id="ARBA00022777"/>
    </source>
</evidence>
<keyword evidence="5 10" id="KW-0547">Nucleotide-binding</keyword>
<dbReference type="FunFam" id="1.10.510.10:FF:000118">
    <property type="entry name" value="G protein-coupled receptor kinase"/>
    <property type="match status" value="1"/>
</dbReference>
<evidence type="ECO:0000259" key="11">
    <source>
        <dbReference type="PROSITE" id="PS50003"/>
    </source>
</evidence>
<proteinExistence type="inferred from homology"/>
<organism evidence="14">
    <name type="scientific">Castor canadensis</name>
    <name type="common">American beaver</name>
    <dbReference type="NCBI Taxonomy" id="51338"/>
    <lineage>
        <taxon>Eukaryota</taxon>
        <taxon>Metazoa</taxon>
        <taxon>Chordata</taxon>
        <taxon>Craniata</taxon>
        <taxon>Vertebrata</taxon>
        <taxon>Euteleostomi</taxon>
        <taxon>Mammalia</taxon>
        <taxon>Eutheria</taxon>
        <taxon>Euarchontoglires</taxon>
        <taxon>Glires</taxon>
        <taxon>Rodentia</taxon>
        <taxon>Castorimorpha</taxon>
        <taxon>Castoridae</taxon>
        <taxon>Castor</taxon>
    </lineage>
</organism>
<dbReference type="EC" id="2.7.11.15" evidence="2"/>
<name>A0A8C0WRG6_CASCN</name>
<dbReference type="InterPro" id="IPR001849">
    <property type="entry name" value="PH_domain"/>
</dbReference>
<dbReference type="SUPFAM" id="SSF48097">
    <property type="entry name" value="Regulator of G-protein signaling, RGS"/>
    <property type="match status" value="1"/>
</dbReference>
<dbReference type="GO" id="GO:0002029">
    <property type="term" value="P:desensitization of G protein-coupled receptor signaling pathway"/>
    <property type="evidence" value="ECO:0007669"/>
    <property type="project" value="TreeGrafter"/>
</dbReference>
<evidence type="ECO:0000256" key="8">
    <source>
        <dbReference type="ARBA" id="ARBA00034106"/>
    </source>
</evidence>
<dbReference type="Gene3D" id="1.10.510.10">
    <property type="entry name" value="Transferase(Phosphotransferase) domain 1"/>
    <property type="match status" value="1"/>
</dbReference>
<dbReference type="SMART" id="SM00233">
    <property type="entry name" value="PH"/>
    <property type="match status" value="1"/>
</dbReference>
<accession>A0A8C0WRG6</accession>
<evidence type="ECO:0000259" key="13">
    <source>
        <dbReference type="PROSITE" id="PS50132"/>
    </source>
</evidence>
<gene>
    <name evidence="14" type="primary">Grk3</name>
</gene>